<dbReference type="SUPFAM" id="SSF52540">
    <property type="entry name" value="P-loop containing nucleoside triphosphate hydrolases"/>
    <property type="match status" value="1"/>
</dbReference>
<sequence>MKAVEYYKKEEYIMKRDKYLNKLISNKDNGFPKVITGIRRCGKSYLLKEIYKAYLLEQGVTEQQILLLELDDDRNFRYRDPLYLGEYVRTYSKNIARCYVFLDEIQMVYSIVNPNLTEGRHIPAKKGDTQVVTFVDVILGLAREKNIDLYVTGSNSKMLSSDIITEFRDKAVNIHLAPLSFDEFYTYKGGNETEALYEYMQFGGMPQAVLKNENDKKEYLKGLFDTTYFRDIIERNKLRKSSSLDELCNIISTATGELLNAEKISNTFRSVRHEKIDPLTVEKYIGYFEDAFLIRAARRYDLKGRAEIGALRKYYFTDPGLRNARLNFAFPDEGQMLENIIYNEMIYQGFTVNVGTFDTVEKNQNGKSVRKTNEVDFFARKGIRQYYIQVSADMSNAKTRMREVRPYFMLKDQIRKIIVINKPIRECLDNNGFTIIGAPDFLLRFIKE</sequence>
<dbReference type="PANTHER" id="PTHR33295">
    <property type="entry name" value="ATPASE"/>
    <property type="match status" value="1"/>
</dbReference>
<dbReference type="AlphaFoldDB" id="A0A7X2TQG2"/>
<evidence type="ECO:0000313" key="3">
    <source>
        <dbReference type="EMBL" id="MST82988.1"/>
    </source>
</evidence>
<dbReference type="EMBL" id="VUMV01000011">
    <property type="protein sequence ID" value="MST82988.1"/>
    <property type="molecule type" value="Genomic_DNA"/>
</dbReference>
<dbReference type="PANTHER" id="PTHR33295:SF18">
    <property type="entry name" value="AAA+ ATPASE DOMAIN-CONTAINING PROTEIN"/>
    <property type="match status" value="1"/>
</dbReference>
<evidence type="ECO:0000313" key="4">
    <source>
        <dbReference type="Proteomes" id="UP000466864"/>
    </source>
</evidence>
<organism evidence="3 4">
    <name type="scientific">Bilifractor porci</name>
    <dbReference type="NCBI Taxonomy" id="2606636"/>
    <lineage>
        <taxon>Bacteria</taxon>
        <taxon>Bacillati</taxon>
        <taxon>Bacillota</taxon>
        <taxon>Clostridia</taxon>
        <taxon>Lachnospirales</taxon>
        <taxon>Lachnospiraceae</taxon>
        <taxon>Bilifractor</taxon>
    </lineage>
</organism>
<protein>
    <submittedName>
        <fullName evidence="3">ATP-binding protein</fullName>
    </submittedName>
</protein>
<dbReference type="InterPro" id="IPR027417">
    <property type="entry name" value="P-loop_NTPase"/>
</dbReference>
<feature type="domain" description="AAA" evidence="1">
    <location>
        <begin position="32"/>
        <end position="184"/>
    </location>
</feature>
<evidence type="ECO:0000259" key="1">
    <source>
        <dbReference type="Pfam" id="PF13173"/>
    </source>
</evidence>
<reference evidence="3 4" key="1">
    <citation type="submission" date="2019-08" db="EMBL/GenBank/DDBJ databases">
        <title>In-depth cultivation of the pig gut microbiome towards novel bacterial diversity and tailored functional studies.</title>
        <authorList>
            <person name="Wylensek D."/>
            <person name="Hitch T.C.A."/>
            <person name="Clavel T."/>
        </authorList>
    </citation>
    <scope>NUCLEOTIDE SEQUENCE [LARGE SCALE GENOMIC DNA]</scope>
    <source>
        <strain evidence="3 4">Oil+RF-744-WCA-WT-13</strain>
    </source>
</reference>
<dbReference type="GO" id="GO:0005524">
    <property type="term" value="F:ATP binding"/>
    <property type="evidence" value="ECO:0007669"/>
    <property type="project" value="UniProtKB-KW"/>
</dbReference>
<keyword evidence="3" id="KW-0547">Nucleotide-binding</keyword>
<keyword evidence="3" id="KW-0067">ATP-binding</keyword>
<gene>
    <name evidence="3" type="ORF">FYJ60_11830</name>
</gene>
<keyword evidence="4" id="KW-1185">Reference proteome</keyword>
<dbReference type="InterPro" id="IPR041682">
    <property type="entry name" value="AAA_14"/>
</dbReference>
<evidence type="ECO:0000259" key="2">
    <source>
        <dbReference type="Pfam" id="PF13635"/>
    </source>
</evidence>
<dbReference type="Pfam" id="PF13635">
    <property type="entry name" value="DUF4143"/>
    <property type="match status" value="1"/>
</dbReference>
<feature type="domain" description="DUF4143" evidence="2">
    <location>
        <begin position="230"/>
        <end position="391"/>
    </location>
</feature>
<dbReference type="Proteomes" id="UP000466864">
    <property type="component" value="Unassembled WGS sequence"/>
</dbReference>
<accession>A0A7X2TQG2</accession>
<proteinExistence type="predicted"/>
<name>A0A7X2TQG2_9FIRM</name>
<dbReference type="InterPro" id="IPR025420">
    <property type="entry name" value="DUF4143"/>
</dbReference>
<dbReference type="Pfam" id="PF13173">
    <property type="entry name" value="AAA_14"/>
    <property type="match status" value="1"/>
</dbReference>
<comment type="caution">
    <text evidence="3">The sequence shown here is derived from an EMBL/GenBank/DDBJ whole genome shotgun (WGS) entry which is preliminary data.</text>
</comment>